<evidence type="ECO:0000256" key="13">
    <source>
        <dbReference type="ARBA" id="ARBA00049360"/>
    </source>
</evidence>
<dbReference type="InterPro" id="IPR032284">
    <property type="entry name" value="RecQ_Zn-bd"/>
</dbReference>
<evidence type="ECO:0000256" key="4">
    <source>
        <dbReference type="ARBA" id="ARBA00022741"/>
    </source>
</evidence>
<keyword evidence="7" id="KW-0067">ATP-binding</keyword>
<feature type="compositionally biased region" description="Low complexity" evidence="14">
    <location>
        <begin position="796"/>
        <end position="818"/>
    </location>
</feature>
<dbReference type="GO" id="GO:0005737">
    <property type="term" value="C:cytoplasm"/>
    <property type="evidence" value="ECO:0007669"/>
    <property type="project" value="TreeGrafter"/>
</dbReference>
<dbReference type="PROSITE" id="PS51192">
    <property type="entry name" value="HELICASE_ATP_BIND_1"/>
    <property type="match status" value="1"/>
</dbReference>
<dbReference type="Pfam" id="PF00270">
    <property type="entry name" value="DEAD"/>
    <property type="match status" value="1"/>
</dbReference>
<evidence type="ECO:0000256" key="12">
    <source>
        <dbReference type="ARBA" id="ARBA00034808"/>
    </source>
</evidence>
<accession>A0A6P7T984</accession>
<dbReference type="Pfam" id="PF16124">
    <property type="entry name" value="RecQ_Zn_bind"/>
    <property type="match status" value="1"/>
</dbReference>
<evidence type="ECO:0000256" key="3">
    <source>
        <dbReference type="ARBA" id="ARBA00022723"/>
    </source>
</evidence>
<dbReference type="KEGG" id="osn:115221370"/>
<dbReference type="GO" id="GO:0016787">
    <property type="term" value="F:hydrolase activity"/>
    <property type="evidence" value="ECO:0007669"/>
    <property type="project" value="UniProtKB-KW"/>
</dbReference>
<dbReference type="Pfam" id="PF08236">
    <property type="entry name" value="SRI"/>
    <property type="match status" value="1"/>
</dbReference>
<dbReference type="InterPro" id="IPR004589">
    <property type="entry name" value="DNA_helicase_ATP-dep_RecQ"/>
</dbReference>
<keyword evidence="5" id="KW-0378">Hydrolase</keyword>
<dbReference type="GO" id="GO:0006355">
    <property type="term" value="P:regulation of DNA-templated transcription"/>
    <property type="evidence" value="ECO:0007669"/>
    <property type="project" value="InterPro"/>
</dbReference>
<dbReference type="GO" id="GO:0009378">
    <property type="term" value="F:four-way junction helicase activity"/>
    <property type="evidence" value="ECO:0007669"/>
    <property type="project" value="TreeGrafter"/>
</dbReference>
<evidence type="ECO:0000256" key="11">
    <source>
        <dbReference type="ARBA" id="ARBA00034617"/>
    </source>
</evidence>
<feature type="compositionally biased region" description="Basic and acidic residues" evidence="14">
    <location>
        <begin position="901"/>
        <end position="914"/>
    </location>
</feature>
<feature type="compositionally biased region" description="Acidic residues" evidence="14">
    <location>
        <begin position="716"/>
        <end position="733"/>
    </location>
</feature>
<feature type="compositionally biased region" description="Basic and acidic residues" evidence="14">
    <location>
        <begin position="1058"/>
        <end position="1076"/>
    </location>
</feature>
<dbReference type="Gene3D" id="3.40.50.300">
    <property type="entry name" value="P-loop containing nucleotide triphosphate hydrolases"/>
    <property type="match status" value="2"/>
</dbReference>
<evidence type="ECO:0000313" key="17">
    <source>
        <dbReference type="Proteomes" id="UP000515154"/>
    </source>
</evidence>
<dbReference type="InterPro" id="IPR013257">
    <property type="entry name" value="SRI"/>
</dbReference>
<feature type="compositionally biased region" description="Low complexity" evidence="14">
    <location>
        <begin position="831"/>
        <end position="856"/>
    </location>
</feature>
<dbReference type="InterPro" id="IPR001650">
    <property type="entry name" value="Helicase_C-like"/>
</dbReference>
<dbReference type="GO" id="GO:0005524">
    <property type="term" value="F:ATP binding"/>
    <property type="evidence" value="ECO:0007669"/>
    <property type="project" value="UniProtKB-KW"/>
</dbReference>
<dbReference type="Pfam" id="PF00271">
    <property type="entry name" value="Helicase_C"/>
    <property type="match status" value="1"/>
</dbReference>
<feature type="compositionally biased region" description="Low complexity" evidence="14">
    <location>
        <begin position="1277"/>
        <end position="1293"/>
    </location>
</feature>
<dbReference type="FunFam" id="3.40.50.300:FF:000444">
    <property type="entry name" value="ATP-dependent DNA helicase"/>
    <property type="match status" value="1"/>
</dbReference>
<keyword evidence="3" id="KW-0479">Metal-binding</keyword>
<feature type="compositionally biased region" description="Low complexity" evidence="14">
    <location>
        <begin position="1087"/>
        <end position="1098"/>
    </location>
</feature>
<proteinExistence type="inferred from homology"/>
<name>A0A6P7T984_9MOLL</name>
<keyword evidence="8" id="KW-0238">DNA-binding</keyword>
<dbReference type="GO" id="GO:0046872">
    <property type="term" value="F:metal ion binding"/>
    <property type="evidence" value="ECO:0007669"/>
    <property type="project" value="UniProtKB-KW"/>
</dbReference>
<feature type="region of interest" description="Disordered" evidence="14">
    <location>
        <begin position="639"/>
        <end position="938"/>
    </location>
</feature>
<dbReference type="EC" id="5.6.2.4" evidence="12"/>
<feature type="compositionally biased region" description="Basic residues" evidence="14">
    <location>
        <begin position="777"/>
        <end position="788"/>
    </location>
</feature>
<dbReference type="GO" id="GO:0005634">
    <property type="term" value="C:nucleus"/>
    <property type="evidence" value="ECO:0007669"/>
    <property type="project" value="UniProtKB-SubCell"/>
</dbReference>
<dbReference type="PANTHER" id="PTHR13710:SF152">
    <property type="entry name" value="ATP-DEPENDENT DNA HELICASE Q5"/>
    <property type="match status" value="1"/>
</dbReference>
<dbReference type="RefSeq" id="XP_029647404.1">
    <property type="nucleotide sequence ID" value="XM_029791544.2"/>
</dbReference>
<dbReference type="NCBIfam" id="TIGR00614">
    <property type="entry name" value="recQ_fam"/>
    <property type="match status" value="1"/>
</dbReference>
<dbReference type="SMART" id="SM00487">
    <property type="entry name" value="DEXDc"/>
    <property type="match status" value="1"/>
</dbReference>
<dbReference type="Proteomes" id="UP000515154">
    <property type="component" value="Linkage group LG18"/>
</dbReference>
<evidence type="ECO:0000256" key="14">
    <source>
        <dbReference type="SAM" id="MobiDB-lite"/>
    </source>
</evidence>
<dbReference type="GO" id="GO:0043138">
    <property type="term" value="F:3'-5' DNA helicase activity"/>
    <property type="evidence" value="ECO:0007669"/>
    <property type="project" value="UniProtKB-EC"/>
</dbReference>
<feature type="compositionally biased region" description="Basic residues" evidence="14">
    <location>
        <begin position="820"/>
        <end position="830"/>
    </location>
</feature>
<feature type="compositionally biased region" description="Acidic residues" evidence="14">
    <location>
        <begin position="487"/>
        <end position="499"/>
    </location>
</feature>
<evidence type="ECO:0000256" key="8">
    <source>
        <dbReference type="ARBA" id="ARBA00023125"/>
    </source>
</evidence>
<dbReference type="InterPro" id="IPR011545">
    <property type="entry name" value="DEAD/DEAH_box_helicase_dom"/>
</dbReference>
<feature type="domain" description="Helicase C-terminal" evidence="16">
    <location>
        <begin position="229"/>
        <end position="397"/>
    </location>
</feature>
<keyword evidence="9" id="KW-0413">Isomerase</keyword>
<dbReference type="Gene3D" id="6.10.250.3140">
    <property type="match status" value="1"/>
</dbReference>
<keyword evidence="4" id="KW-0547">Nucleotide-binding</keyword>
<evidence type="ECO:0000256" key="1">
    <source>
        <dbReference type="ARBA" id="ARBA00004123"/>
    </source>
</evidence>
<evidence type="ECO:0000259" key="16">
    <source>
        <dbReference type="PROSITE" id="PS51194"/>
    </source>
</evidence>
<reference evidence="18" key="1">
    <citation type="submission" date="2025-08" db="UniProtKB">
        <authorList>
            <consortium name="RefSeq"/>
        </authorList>
    </citation>
    <scope>IDENTIFICATION</scope>
</reference>
<gene>
    <name evidence="18" type="primary">LOC115221370</name>
</gene>
<feature type="compositionally biased region" description="Basic and acidic residues" evidence="14">
    <location>
        <begin position="1041"/>
        <end position="1051"/>
    </location>
</feature>
<comment type="subcellular location">
    <subcellularLocation>
        <location evidence="1">Nucleus</location>
    </subcellularLocation>
</comment>
<feature type="region of interest" description="Disordered" evidence="14">
    <location>
        <begin position="989"/>
        <end position="1008"/>
    </location>
</feature>
<organism evidence="17 18">
    <name type="scientific">Octopus sinensis</name>
    <name type="common">East Asian common octopus</name>
    <dbReference type="NCBI Taxonomy" id="2607531"/>
    <lineage>
        <taxon>Eukaryota</taxon>
        <taxon>Metazoa</taxon>
        <taxon>Spiralia</taxon>
        <taxon>Lophotrochozoa</taxon>
        <taxon>Mollusca</taxon>
        <taxon>Cephalopoda</taxon>
        <taxon>Coleoidea</taxon>
        <taxon>Octopodiformes</taxon>
        <taxon>Octopoda</taxon>
        <taxon>Incirrata</taxon>
        <taxon>Octopodidae</taxon>
        <taxon>Octopus</taxon>
    </lineage>
</organism>
<comment type="similarity">
    <text evidence="2">Belongs to the helicase family. RecQ subfamily.</text>
</comment>
<evidence type="ECO:0000256" key="7">
    <source>
        <dbReference type="ARBA" id="ARBA00022840"/>
    </source>
</evidence>
<comment type="catalytic activity">
    <reaction evidence="11">
        <text>Couples ATP hydrolysis with the unwinding of duplex DNA by translocating in the 3'-5' direction.</text>
        <dbReference type="EC" id="5.6.2.4"/>
    </reaction>
</comment>
<feature type="compositionally biased region" description="Basic and acidic residues" evidence="14">
    <location>
        <begin position="1133"/>
        <end position="1155"/>
    </location>
</feature>
<feature type="compositionally biased region" description="Basic and acidic residues" evidence="14">
    <location>
        <begin position="857"/>
        <end position="866"/>
    </location>
</feature>
<feature type="region of interest" description="Disordered" evidence="14">
    <location>
        <begin position="1274"/>
        <end position="1294"/>
    </location>
</feature>
<keyword evidence="17" id="KW-1185">Reference proteome</keyword>
<dbReference type="InterPro" id="IPR027417">
    <property type="entry name" value="P-loop_NTPase"/>
</dbReference>
<feature type="region of interest" description="Disordered" evidence="14">
    <location>
        <begin position="461"/>
        <end position="539"/>
    </location>
</feature>
<dbReference type="SMART" id="SM00490">
    <property type="entry name" value="HELICc"/>
    <property type="match status" value="1"/>
</dbReference>
<dbReference type="InterPro" id="IPR014001">
    <property type="entry name" value="Helicase_ATP-bd"/>
</dbReference>
<protein>
    <recommendedName>
        <fullName evidence="12">DNA 3'-5' helicase</fullName>
        <ecNumber evidence="12">5.6.2.4</ecNumber>
    </recommendedName>
</protein>
<feature type="compositionally biased region" description="Polar residues" evidence="14">
    <location>
        <begin position="1189"/>
        <end position="1202"/>
    </location>
</feature>
<evidence type="ECO:0000256" key="10">
    <source>
        <dbReference type="ARBA" id="ARBA00023242"/>
    </source>
</evidence>
<dbReference type="GO" id="GO:0005694">
    <property type="term" value="C:chromosome"/>
    <property type="evidence" value="ECO:0007669"/>
    <property type="project" value="InterPro"/>
</dbReference>
<dbReference type="GO" id="GO:0000724">
    <property type="term" value="P:double-strand break repair via homologous recombination"/>
    <property type="evidence" value="ECO:0007669"/>
    <property type="project" value="TreeGrafter"/>
</dbReference>
<dbReference type="PROSITE" id="PS51194">
    <property type="entry name" value="HELICASE_CTER"/>
    <property type="match status" value="1"/>
</dbReference>
<evidence type="ECO:0000256" key="6">
    <source>
        <dbReference type="ARBA" id="ARBA00022806"/>
    </source>
</evidence>
<feature type="region of interest" description="Disordered" evidence="14">
    <location>
        <begin position="1018"/>
        <end position="1215"/>
    </location>
</feature>
<comment type="catalytic activity">
    <reaction evidence="13">
        <text>ATP + H2O = ADP + phosphate + H(+)</text>
        <dbReference type="Rhea" id="RHEA:13065"/>
        <dbReference type="ChEBI" id="CHEBI:15377"/>
        <dbReference type="ChEBI" id="CHEBI:15378"/>
        <dbReference type="ChEBI" id="CHEBI:30616"/>
        <dbReference type="ChEBI" id="CHEBI:43474"/>
        <dbReference type="ChEBI" id="CHEBI:456216"/>
    </reaction>
</comment>
<dbReference type="PANTHER" id="PTHR13710">
    <property type="entry name" value="DNA HELICASE RECQ FAMILY MEMBER"/>
    <property type="match status" value="1"/>
</dbReference>
<evidence type="ECO:0000256" key="2">
    <source>
        <dbReference type="ARBA" id="ARBA00005446"/>
    </source>
</evidence>
<evidence type="ECO:0000256" key="5">
    <source>
        <dbReference type="ARBA" id="ARBA00022801"/>
    </source>
</evidence>
<feature type="domain" description="Helicase ATP-binding" evidence="15">
    <location>
        <begin position="29"/>
        <end position="204"/>
    </location>
</feature>
<dbReference type="CDD" id="cd18794">
    <property type="entry name" value="SF2_C_RecQ"/>
    <property type="match status" value="1"/>
</dbReference>
<keyword evidence="10" id="KW-0539">Nucleus</keyword>
<dbReference type="SUPFAM" id="SSF52540">
    <property type="entry name" value="P-loop containing nucleoside triphosphate hydrolases"/>
    <property type="match status" value="1"/>
</dbReference>
<evidence type="ECO:0000313" key="18">
    <source>
        <dbReference type="RefSeq" id="XP_029647404.1"/>
    </source>
</evidence>
<evidence type="ECO:0000256" key="9">
    <source>
        <dbReference type="ARBA" id="ARBA00023235"/>
    </source>
</evidence>
<feature type="compositionally biased region" description="Basic and acidic residues" evidence="14">
    <location>
        <begin position="669"/>
        <end position="691"/>
    </location>
</feature>
<keyword evidence="6" id="KW-0347">Helicase</keyword>
<dbReference type="Gene3D" id="6.10.250.2460">
    <property type="match status" value="1"/>
</dbReference>
<dbReference type="GO" id="GO:0003677">
    <property type="term" value="F:DNA binding"/>
    <property type="evidence" value="ECO:0007669"/>
    <property type="project" value="UniProtKB-KW"/>
</dbReference>
<feature type="compositionally biased region" description="Polar residues" evidence="14">
    <location>
        <begin position="692"/>
        <end position="702"/>
    </location>
</feature>
<sequence length="1373" mass="155858">MDEDRMYQVLNDVFKHKQFKSDLQRKAIETIIKGKQDVFISMPTGSGKSLCFQLPGMYKPGISVVVSPLLALIEDQIDHLRNIGIRAVTINSKQTMTERNRITTDLNRPKPKTRFLYITPEQASTAFLQQHLYSLNHADLLNYFIIDEAHCVSQWGHDFRPDYLKLGQLRANKIPNVPCIALTATATAQVTKDIVKSLALRKPYASFKTSCFRPNLFYEVRMKETLDDPFKDVLDYVCAKFGEPPDNNSWNDNGAGIIYCRTRDTCDELAVRFQKSGIPTKAYHAGLREVDRLQIQIDWMEGRIPLITATISFGMGIDKHNVRLVVHWTLPKTMSGYYQESGRAGRDGQPSYCCLYYSRRDRDAISFLLKQEATKRNARNQENCMRKSAETNFEIMVKYCELPRCRHRVIAEYFGDEKPNCQKQCDYCKNAKYADKQVQNLLQGSYGKWCRNEYGSTRMVKEPTEPDVELYGGGRLGQQKDSKDYYGEEDSDENSDDENDNNRRQRKNLILNELKRRKPAPSIVQEEEDDTPVIPADCPLRDPSSDRIPRLNFQIRMYCFEKLKSALCNNFNKYFADVPHKLRDGEFQVPICCADLEFEVFKASKFANLYKAGIFKKEFEIKKLTECKNLHSSLKPLWAPDSSGISSDEDRKGPVKNKKILAKDTSSSDEQKHRGSTPRKEKDKNTVDTRQNELTSCLTVPNSDEEKSDSHYTAANEDEQMEEEISELEEENQAESPLLFDDPESTGLTTTDEDEEVELALFTPLNSVLSRSSKQFSKFKKSSSKHSKKNDSKGTNSSSSAENFNNSFQEALNSSESPKTSKKPSKHKHSSSSPSKKSADSSKASSSKTSSKTAAKILKDEKKESSSKIPGKLSNSISLISDEDENTKSVPVKKLASSIGKHGEPFHRKSEKHVQKSSTKAKHTKRGEEDFSSTGLTSDEDDKITEAVLVKSPVPVFKKEDNFHEKLEKATKVSELGLVKKDKRFDEDFHSTGLTSDEEDKATEKVLGNSPELVIKKDCFNRKLEESVSPTKSPSRTKKEKRSEKRSSSEKRSKHKKLPDENLTRDSHSSKVKENKTVVMETEFVASSPSPSLSSPSSYKVNKHKIQEKDPLKHKHKRRKTESSHLQNVISSIEEKMSSSEEKKGKELEGCMKPKEFHKKVIVFDHQGTSDVPKSKSRRRQSRWDEPTNEATNKTNSANVNQKQKENGALFPDSTTEAVIVERSSVIPPPDDSWMEVVRQEKKKSSGVRFEENTSNTDSSHKVIVQEEECGAKVQKNSSCSSSNNTGSTNPNSHEMKKAANLIVHYLNPYYKNGKFASRELFKMVAKLLTQRFVKQSNSNAENAKEIAKKLATNYFRRHPLISSAEDVSDMET</sequence>
<evidence type="ECO:0000259" key="15">
    <source>
        <dbReference type="PROSITE" id="PS51192"/>
    </source>
</evidence>